<feature type="compositionally biased region" description="Basic and acidic residues" evidence="1">
    <location>
        <begin position="48"/>
        <end position="59"/>
    </location>
</feature>
<reference evidence="2" key="1">
    <citation type="journal article" date="2012" name="PLoS Genet.">
        <title>Comparative analysis of the genomes of two field isolates of the rice blast fungus Magnaporthe oryzae.</title>
        <authorList>
            <person name="Xue M."/>
            <person name="Yang J."/>
            <person name="Li Z."/>
            <person name="Hu S."/>
            <person name="Yao N."/>
            <person name="Dean R.A."/>
            <person name="Zhao W."/>
            <person name="Shen M."/>
            <person name="Zhang H."/>
            <person name="Li C."/>
            <person name="Liu L."/>
            <person name="Cao L."/>
            <person name="Xu X."/>
            <person name="Xing Y."/>
            <person name="Hsiang T."/>
            <person name="Zhang Z."/>
            <person name="Xu J.R."/>
            <person name="Peng Y.L."/>
        </authorList>
    </citation>
    <scope>NUCLEOTIDE SEQUENCE</scope>
    <source>
        <strain evidence="2">Y34</strain>
    </source>
</reference>
<feature type="region of interest" description="Disordered" evidence="1">
    <location>
        <begin position="48"/>
        <end position="70"/>
    </location>
</feature>
<gene>
    <name evidence="2" type="ORF">OOU_Y34scaffold01005g16</name>
</gene>
<protein>
    <submittedName>
        <fullName evidence="2">Uncharacterized protein</fullName>
    </submittedName>
</protein>
<accession>A0AA97PFR9</accession>
<sequence length="130" mass="14128">MCDVVVNYPKKAFTVLTWGEGMGWAAVSVPQNRGPLLPHRLYRVSMDAETKPSRAEARSRGSTLSKPKGKQLFDLLDEHSSGGKDDARTWAEIPKAKRTDGGTAALSSYNQSPSQICFGTPASTQFLPIC</sequence>
<dbReference type="EMBL" id="JH793307">
    <property type="protein sequence ID" value="ELQ32992.1"/>
    <property type="molecule type" value="Genomic_DNA"/>
</dbReference>
<organism evidence="2">
    <name type="scientific">Pyricularia oryzae (strain Y34)</name>
    <name type="common">Rice blast fungus</name>
    <name type="synonym">Magnaporthe oryzae</name>
    <dbReference type="NCBI Taxonomy" id="1143189"/>
    <lineage>
        <taxon>Eukaryota</taxon>
        <taxon>Fungi</taxon>
        <taxon>Dikarya</taxon>
        <taxon>Ascomycota</taxon>
        <taxon>Pezizomycotina</taxon>
        <taxon>Sordariomycetes</taxon>
        <taxon>Sordariomycetidae</taxon>
        <taxon>Magnaporthales</taxon>
        <taxon>Pyriculariaceae</taxon>
        <taxon>Pyricularia</taxon>
    </lineage>
</organism>
<dbReference type="AlphaFoldDB" id="A0AA97PFR9"/>
<name>A0AA97PFR9_PYRO3</name>
<evidence type="ECO:0000313" key="2">
    <source>
        <dbReference type="EMBL" id="ELQ32992.1"/>
    </source>
</evidence>
<proteinExistence type="predicted"/>
<dbReference type="Proteomes" id="UP000011086">
    <property type="component" value="Unassembled WGS sequence"/>
</dbReference>
<evidence type="ECO:0000256" key="1">
    <source>
        <dbReference type="SAM" id="MobiDB-lite"/>
    </source>
</evidence>